<comment type="caution">
    <text evidence="2">The sequence shown here is derived from an EMBL/GenBank/DDBJ whole genome shotgun (WGS) entry which is preliminary data.</text>
</comment>
<proteinExistence type="predicted"/>
<accession>M0N9P9</accession>
<reference evidence="2 3" key="1">
    <citation type="journal article" date="2014" name="PLoS Genet.">
        <title>Phylogenetically driven sequencing of extremely halophilic archaea reveals strategies for static and dynamic osmo-response.</title>
        <authorList>
            <person name="Becker E.A."/>
            <person name="Seitzer P.M."/>
            <person name="Tritt A."/>
            <person name="Larsen D."/>
            <person name="Krusor M."/>
            <person name="Yao A.I."/>
            <person name="Wu D."/>
            <person name="Madern D."/>
            <person name="Eisen J.A."/>
            <person name="Darling A.E."/>
            <person name="Facciotti M.T."/>
        </authorList>
    </citation>
    <scope>NUCLEOTIDE SEQUENCE [LARGE SCALE GENOMIC DNA]</scope>
    <source>
        <strain evidence="2 3">DSM 8989</strain>
    </source>
</reference>
<sequence length="80" mass="8309">MVVTDSGGGESDTDDQPSDGEGARKKRGTLIDAAQVGGVCDLSFGKLQLLFLGFPDIRGMELFCGEVVPAFRSGPSSFAP</sequence>
<dbReference type="Proteomes" id="UP000011625">
    <property type="component" value="Unassembled WGS sequence"/>
</dbReference>
<dbReference type="EMBL" id="AOME01000029">
    <property type="protein sequence ID" value="EMA54303.1"/>
    <property type="molecule type" value="Genomic_DNA"/>
</dbReference>
<name>M0N9P9_9EURY</name>
<organism evidence="2 3">
    <name type="scientific">Halococcus salifodinae DSM 8989</name>
    <dbReference type="NCBI Taxonomy" id="1227456"/>
    <lineage>
        <taxon>Archaea</taxon>
        <taxon>Methanobacteriati</taxon>
        <taxon>Methanobacteriota</taxon>
        <taxon>Stenosarchaea group</taxon>
        <taxon>Halobacteria</taxon>
        <taxon>Halobacteriales</taxon>
        <taxon>Halococcaceae</taxon>
        <taxon>Halococcus</taxon>
    </lineage>
</organism>
<dbReference type="AlphaFoldDB" id="M0N9P9"/>
<keyword evidence="3" id="KW-1185">Reference proteome</keyword>
<evidence type="ECO:0000313" key="2">
    <source>
        <dbReference type="EMBL" id="EMA54303.1"/>
    </source>
</evidence>
<evidence type="ECO:0000256" key="1">
    <source>
        <dbReference type="SAM" id="MobiDB-lite"/>
    </source>
</evidence>
<evidence type="ECO:0000313" key="3">
    <source>
        <dbReference type="Proteomes" id="UP000011625"/>
    </source>
</evidence>
<protein>
    <submittedName>
        <fullName evidence="2">Uncharacterized protein</fullName>
    </submittedName>
</protein>
<dbReference type="PATRIC" id="fig|1227456.3.peg.1315"/>
<gene>
    <name evidence="2" type="ORF">C450_06555</name>
</gene>
<feature type="region of interest" description="Disordered" evidence="1">
    <location>
        <begin position="1"/>
        <end position="26"/>
    </location>
</feature>
<feature type="compositionally biased region" description="Gly residues" evidence="1">
    <location>
        <begin position="1"/>
        <end position="10"/>
    </location>
</feature>